<name>A0ABS6ZCB4_9ACTN</name>
<dbReference type="Proteomes" id="UP000812013">
    <property type="component" value="Unassembled WGS sequence"/>
</dbReference>
<keyword evidence="2" id="KW-1133">Transmembrane helix</keyword>
<evidence type="ECO:0000313" key="4">
    <source>
        <dbReference type="Proteomes" id="UP000812013"/>
    </source>
</evidence>
<accession>A0ABS6ZCB4</accession>
<reference evidence="3 4" key="1">
    <citation type="submission" date="2019-12" db="EMBL/GenBank/DDBJ databases">
        <title>Genome sequence of Streptomyces bambusae.</title>
        <authorList>
            <person name="Bansal K."/>
            <person name="Choksket S."/>
            <person name="Korpole S."/>
            <person name="Patil P.B."/>
        </authorList>
    </citation>
    <scope>NUCLEOTIDE SEQUENCE [LARGE SCALE GENOMIC DNA]</scope>
    <source>
        <strain evidence="3 4">SK60</strain>
    </source>
</reference>
<evidence type="ECO:0000256" key="2">
    <source>
        <dbReference type="SAM" id="Phobius"/>
    </source>
</evidence>
<sequence>MFLGALHLLALGVQNAHYLDEWFTGELWLLPRADFVTPHGAAGAFWISLGSFAVPMTVLGALLADLGRRGITVPAWAGWALGGWALVGAAVVEPTPMLLVLVPAGLLVRAAGAARRSGVAGAAGADGAAGAEGPAAQERPRSSR</sequence>
<evidence type="ECO:0000313" key="3">
    <source>
        <dbReference type="EMBL" id="MBW5484310.1"/>
    </source>
</evidence>
<feature type="compositionally biased region" description="Low complexity" evidence="1">
    <location>
        <begin position="122"/>
        <end position="136"/>
    </location>
</feature>
<feature type="transmembrane region" description="Helical" evidence="2">
    <location>
        <begin position="40"/>
        <end position="64"/>
    </location>
</feature>
<evidence type="ECO:0000256" key="1">
    <source>
        <dbReference type="SAM" id="MobiDB-lite"/>
    </source>
</evidence>
<proteinExistence type="predicted"/>
<keyword evidence="2" id="KW-0472">Membrane</keyword>
<feature type="transmembrane region" description="Helical" evidence="2">
    <location>
        <begin position="71"/>
        <end position="91"/>
    </location>
</feature>
<comment type="caution">
    <text evidence="3">The sequence shown here is derived from an EMBL/GenBank/DDBJ whole genome shotgun (WGS) entry which is preliminary data.</text>
</comment>
<gene>
    <name evidence="3" type="ORF">GPJ59_21100</name>
</gene>
<organism evidence="3 4">
    <name type="scientific">Streptomyces bambusae</name>
    <dbReference type="NCBI Taxonomy" id="1550616"/>
    <lineage>
        <taxon>Bacteria</taxon>
        <taxon>Bacillati</taxon>
        <taxon>Actinomycetota</taxon>
        <taxon>Actinomycetes</taxon>
        <taxon>Kitasatosporales</taxon>
        <taxon>Streptomycetaceae</taxon>
        <taxon>Streptomyces</taxon>
    </lineage>
</organism>
<keyword evidence="4" id="KW-1185">Reference proteome</keyword>
<dbReference type="EMBL" id="WTFF01000155">
    <property type="protein sequence ID" value="MBW5484310.1"/>
    <property type="molecule type" value="Genomic_DNA"/>
</dbReference>
<evidence type="ECO:0008006" key="5">
    <source>
        <dbReference type="Google" id="ProtNLM"/>
    </source>
</evidence>
<keyword evidence="2" id="KW-0812">Transmembrane</keyword>
<protein>
    <recommendedName>
        <fullName evidence="5">MFS transporter</fullName>
    </recommendedName>
</protein>
<feature type="region of interest" description="Disordered" evidence="1">
    <location>
        <begin position="122"/>
        <end position="144"/>
    </location>
</feature>